<name>A0A382G2U9_9ZZZZ</name>
<evidence type="ECO:0000259" key="1">
    <source>
        <dbReference type="Pfam" id="PF00108"/>
    </source>
</evidence>
<dbReference type="GO" id="GO:0016747">
    <property type="term" value="F:acyltransferase activity, transferring groups other than amino-acyl groups"/>
    <property type="evidence" value="ECO:0007669"/>
    <property type="project" value="InterPro"/>
</dbReference>
<sequence length="74" mass="7750">MSKSVIIDAVRSPIGLKNGPMIGIRPDDLAGQVVKGLLDRNNSVKPEMVEDVIVGCAYPEGPQGHIIGKSVGVL</sequence>
<dbReference type="SUPFAM" id="SSF53901">
    <property type="entry name" value="Thiolase-like"/>
    <property type="match status" value="1"/>
</dbReference>
<dbReference type="InterPro" id="IPR016039">
    <property type="entry name" value="Thiolase-like"/>
</dbReference>
<reference evidence="2" key="1">
    <citation type="submission" date="2018-05" db="EMBL/GenBank/DDBJ databases">
        <authorList>
            <person name="Lanie J.A."/>
            <person name="Ng W.-L."/>
            <person name="Kazmierczak K.M."/>
            <person name="Andrzejewski T.M."/>
            <person name="Davidsen T.M."/>
            <person name="Wayne K.J."/>
            <person name="Tettelin H."/>
            <person name="Glass J.I."/>
            <person name="Rusch D."/>
            <person name="Podicherti R."/>
            <person name="Tsui H.-C.T."/>
            <person name="Winkler M.E."/>
        </authorList>
    </citation>
    <scope>NUCLEOTIDE SEQUENCE</scope>
</reference>
<evidence type="ECO:0000313" key="2">
    <source>
        <dbReference type="EMBL" id="SVB69192.1"/>
    </source>
</evidence>
<dbReference type="InterPro" id="IPR020616">
    <property type="entry name" value="Thiolase_N"/>
</dbReference>
<dbReference type="PANTHER" id="PTHR43365:SF1">
    <property type="entry name" value="ACETYL-COA C-ACYLTRANSFERASE"/>
    <property type="match status" value="1"/>
</dbReference>
<dbReference type="AlphaFoldDB" id="A0A382G2U9"/>
<accession>A0A382G2U9</accession>
<feature type="domain" description="Thiolase N-terminal" evidence="1">
    <location>
        <begin position="5"/>
        <end position="65"/>
    </location>
</feature>
<dbReference type="Pfam" id="PF00108">
    <property type="entry name" value="Thiolase_N"/>
    <property type="match status" value="1"/>
</dbReference>
<proteinExistence type="predicted"/>
<organism evidence="2">
    <name type="scientific">marine metagenome</name>
    <dbReference type="NCBI Taxonomy" id="408172"/>
    <lineage>
        <taxon>unclassified sequences</taxon>
        <taxon>metagenomes</taxon>
        <taxon>ecological metagenomes</taxon>
    </lineage>
</organism>
<dbReference type="Gene3D" id="3.40.47.10">
    <property type="match status" value="1"/>
</dbReference>
<protein>
    <recommendedName>
        <fullName evidence="1">Thiolase N-terminal domain-containing protein</fullName>
    </recommendedName>
</protein>
<gene>
    <name evidence="2" type="ORF">METZ01_LOCUS222046</name>
</gene>
<feature type="non-terminal residue" evidence="2">
    <location>
        <position position="74"/>
    </location>
</feature>
<dbReference type="PANTHER" id="PTHR43365">
    <property type="entry name" value="BLR7806 PROTEIN"/>
    <property type="match status" value="1"/>
</dbReference>
<dbReference type="EMBL" id="UINC01053091">
    <property type="protein sequence ID" value="SVB69192.1"/>
    <property type="molecule type" value="Genomic_DNA"/>
</dbReference>